<evidence type="ECO:0000313" key="1">
    <source>
        <dbReference type="EMBL" id="KAK6323342.1"/>
    </source>
</evidence>
<dbReference type="Proteomes" id="UP001356427">
    <property type="component" value="Unassembled WGS sequence"/>
</dbReference>
<evidence type="ECO:0000313" key="2">
    <source>
        <dbReference type="Proteomes" id="UP001356427"/>
    </source>
</evidence>
<accession>A0AAN8MAJ1</accession>
<comment type="caution">
    <text evidence="1">The sequence shown here is derived from an EMBL/GenBank/DDBJ whole genome shotgun (WGS) entry which is preliminary data.</text>
</comment>
<name>A0AAN8MAJ1_9TELE</name>
<organism evidence="1 2">
    <name type="scientific">Coregonus suidteri</name>
    <dbReference type="NCBI Taxonomy" id="861788"/>
    <lineage>
        <taxon>Eukaryota</taxon>
        <taxon>Metazoa</taxon>
        <taxon>Chordata</taxon>
        <taxon>Craniata</taxon>
        <taxon>Vertebrata</taxon>
        <taxon>Euteleostomi</taxon>
        <taxon>Actinopterygii</taxon>
        <taxon>Neopterygii</taxon>
        <taxon>Teleostei</taxon>
        <taxon>Protacanthopterygii</taxon>
        <taxon>Salmoniformes</taxon>
        <taxon>Salmonidae</taxon>
        <taxon>Coregoninae</taxon>
        <taxon>Coregonus</taxon>
    </lineage>
</organism>
<reference evidence="1 2" key="1">
    <citation type="submission" date="2021-04" db="EMBL/GenBank/DDBJ databases">
        <authorList>
            <person name="De Guttry C."/>
            <person name="Zahm M."/>
            <person name="Klopp C."/>
            <person name="Cabau C."/>
            <person name="Louis A."/>
            <person name="Berthelot C."/>
            <person name="Parey E."/>
            <person name="Roest Crollius H."/>
            <person name="Montfort J."/>
            <person name="Robinson-Rechavi M."/>
            <person name="Bucao C."/>
            <person name="Bouchez O."/>
            <person name="Gislard M."/>
            <person name="Lluch J."/>
            <person name="Milhes M."/>
            <person name="Lampietro C."/>
            <person name="Lopez Roques C."/>
            <person name="Donnadieu C."/>
            <person name="Braasch I."/>
            <person name="Desvignes T."/>
            <person name="Postlethwait J."/>
            <person name="Bobe J."/>
            <person name="Wedekind C."/>
            <person name="Guiguen Y."/>
        </authorList>
    </citation>
    <scope>NUCLEOTIDE SEQUENCE [LARGE SCALE GENOMIC DNA]</scope>
    <source>
        <strain evidence="1">Cs_M1</strain>
        <tissue evidence="1">Blood</tissue>
    </source>
</reference>
<sequence length="119" mass="12924">MGSRAFLTHHQSVSDSYTAVFATPPPPNPSPSAPVCRTQRLLPPTAILDLGWVLWLWLRISSPQLATPGYGCNHRDLVNDNGHSVWLTLLIAPAEGVTQGEASHWLIFSGWSGRARGGQ</sequence>
<dbReference type="AlphaFoldDB" id="A0AAN8MAJ1"/>
<keyword evidence="2" id="KW-1185">Reference proteome</keyword>
<dbReference type="EMBL" id="JAGTTL010000004">
    <property type="protein sequence ID" value="KAK6323342.1"/>
    <property type="molecule type" value="Genomic_DNA"/>
</dbReference>
<proteinExistence type="predicted"/>
<protein>
    <submittedName>
        <fullName evidence="1">Uncharacterized protein</fullName>
    </submittedName>
</protein>
<gene>
    <name evidence="1" type="ORF">J4Q44_G00056810</name>
</gene>